<proteinExistence type="predicted"/>
<dbReference type="OMA" id="PESICER"/>
<dbReference type="OrthoDB" id="5864871at2759"/>
<organism evidence="2">
    <name type="scientific">Loa loa</name>
    <name type="common">Eye worm</name>
    <name type="synonym">Filaria loa</name>
    <dbReference type="NCBI Taxonomy" id="7209"/>
    <lineage>
        <taxon>Eukaryota</taxon>
        <taxon>Metazoa</taxon>
        <taxon>Ecdysozoa</taxon>
        <taxon>Nematoda</taxon>
        <taxon>Chromadorea</taxon>
        <taxon>Rhabditida</taxon>
        <taxon>Spirurina</taxon>
        <taxon>Spiruromorpha</taxon>
        <taxon>Filarioidea</taxon>
        <taxon>Onchocercidae</taxon>
        <taxon>Loa</taxon>
    </lineage>
</organism>
<gene>
    <name evidence="2" type="ORF">LOAG_00793</name>
</gene>
<dbReference type="CTD" id="9938161"/>
<feature type="compositionally biased region" description="Polar residues" evidence="1">
    <location>
        <begin position="405"/>
        <end position="416"/>
    </location>
</feature>
<name>A0A1S0UB81_LOALO</name>
<feature type="region of interest" description="Disordered" evidence="1">
    <location>
        <begin position="393"/>
        <end position="423"/>
    </location>
</feature>
<accession>A0A1S0UB81</accession>
<dbReference type="GeneID" id="9938161"/>
<dbReference type="InParanoid" id="A0A1S0UB81"/>
<evidence type="ECO:0000313" key="2">
    <source>
        <dbReference type="EMBL" id="EFO27698.2"/>
    </source>
</evidence>
<evidence type="ECO:0000256" key="1">
    <source>
        <dbReference type="SAM" id="MobiDB-lite"/>
    </source>
</evidence>
<sequence>MVVSSGKYHKRWVSAGNDCSSTTVKRRENVTRVIAPHTYGTSWNSVRWNKPLESDGTAGDGYWSRSMPFSESLSKGYDTKSSYSMPPLGRFDTQSASKNNIELKNSGPYIRERSARFGDSVLSLMNNKTPNRTSPRLPWLFDNLKNRKNTTYNKSIRNARENAVIVNSRWTLPSSSAVRSFQSEVRNTVLVSSSSSSTSTSLYNRSFLSNMSQTVISNHGNVALRTDRPWRRRMADAARLRIVHGDEIGGAVCSTLATIRARRNSIPNGRNFTNNNGDELRSSLNALKNYIDEQTTQHTPIRGFYSTRWNSGRFSEYMSRSYSPVRPKSSAYTTKFSKYTSISTDMLLRPLRSSWQSNTLDKNVKSYILDEVVRNSPIPTNICERELTGPLLPSKERTLRHQSQQRKLGVESNSSSDTERWTEVRKRRLRKRLKKKFNDEGRSENKQLLTSAEKGMMTTDKEISLKTDIRKDSVAKEKAMKRGQILDSSETSSLIAFPTTYGEGSELRIITKECDKAQFEKADKEREDKLMKELHSFTKIKSGQKCDNVTLETNYINHKKEVKHVTTKRKKGNKCTECKDKPTEVPNIDVQQADRREKSCSDQLLSLRPIPPITLSSPNNSRKNTIMATLMGNLFEASRKRYDVDVADFNSSGL</sequence>
<dbReference type="AlphaFoldDB" id="A0A1S0UB81"/>
<dbReference type="KEGG" id="loa:LOAG_00793"/>
<dbReference type="RefSeq" id="XP_020304004.1">
    <property type="nucleotide sequence ID" value="XM_020445550.1"/>
</dbReference>
<protein>
    <submittedName>
        <fullName evidence="2">Uncharacterized protein</fullName>
    </submittedName>
</protein>
<dbReference type="EMBL" id="JH712127">
    <property type="protein sequence ID" value="EFO27698.2"/>
    <property type="molecule type" value="Genomic_DNA"/>
</dbReference>
<reference evidence="2" key="1">
    <citation type="submission" date="2012-04" db="EMBL/GenBank/DDBJ databases">
        <title>The Genome Sequence of Loa loa.</title>
        <authorList>
            <consortium name="The Broad Institute Genome Sequencing Platform"/>
            <consortium name="Broad Institute Genome Sequencing Center for Infectious Disease"/>
            <person name="Nutman T.B."/>
            <person name="Fink D.L."/>
            <person name="Russ C."/>
            <person name="Young S."/>
            <person name="Zeng Q."/>
            <person name="Gargeya S."/>
            <person name="Alvarado L."/>
            <person name="Berlin A."/>
            <person name="Chapman S.B."/>
            <person name="Chen Z."/>
            <person name="Freedman E."/>
            <person name="Gellesch M."/>
            <person name="Goldberg J."/>
            <person name="Griggs A."/>
            <person name="Gujja S."/>
            <person name="Heilman E.R."/>
            <person name="Heiman D."/>
            <person name="Howarth C."/>
            <person name="Mehta T."/>
            <person name="Neiman D."/>
            <person name="Pearson M."/>
            <person name="Roberts A."/>
            <person name="Saif S."/>
            <person name="Shea T."/>
            <person name="Shenoy N."/>
            <person name="Sisk P."/>
            <person name="Stolte C."/>
            <person name="Sykes S."/>
            <person name="White J."/>
            <person name="Yandava C."/>
            <person name="Haas B."/>
            <person name="Henn M.R."/>
            <person name="Nusbaum C."/>
            <person name="Birren B."/>
        </authorList>
    </citation>
    <scope>NUCLEOTIDE SEQUENCE [LARGE SCALE GENOMIC DNA]</scope>
</reference>